<proteinExistence type="predicted"/>
<protein>
    <submittedName>
        <fullName evidence="1">Uncharacterized protein</fullName>
    </submittedName>
</protein>
<evidence type="ECO:0000313" key="1">
    <source>
        <dbReference type="EMBL" id="CRK31822.1"/>
    </source>
</evidence>
<organism evidence="1 2">
    <name type="scientific">Verticillium longisporum</name>
    <name type="common">Verticillium dahliae var. longisporum</name>
    <dbReference type="NCBI Taxonomy" id="100787"/>
    <lineage>
        <taxon>Eukaryota</taxon>
        <taxon>Fungi</taxon>
        <taxon>Dikarya</taxon>
        <taxon>Ascomycota</taxon>
        <taxon>Pezizomycotina</taxon>
        <taxon>Sordariomycetes</taxon>
        <taxon>Hypocreomycetidae</taxon>
        <taxon>Glomerellales</taxon>
        <taxon>Plectosphaerellaceae</taxon>
        <taxon>Verticillium</taxon>
    </lineage>
</organism>
<accession>A0A0G4MC15</accession>
<evidence type="ECO:0000313" key="2">
    <source>
        <dbReference type="Proteomes" id="UP000045706"/>
    </source>
</evidence>
<dbReference type="Proteomes" id="UP000045706">
    <property type="component" value="Unassembled WGS sequence"/>
</dbReference>
<name>A0A0G4MC15_VERLO</name>
<dbReference type="EMBL" id="CVQI01024113">
    <property type="protein sequence ID" value="CRK31822.1"/>
    <property type="molecule type" value="Genomic_DNA"/>
</dbReference>
<gene>
    <name evidence="1" type="ORF">BN1723_014557</name>
</gene>
<dbReference type="AlphaFoldDB" id="A0A0G4MC15"/>
<sequence>MRSRWSTRRSLVSSTAGLHGPGPKFESLAILLRFGSSVPSFPTGGRGRILKKRARAAEM</sequence>
<reference evidence="2" key="1">
    <citation type="submission" date="2015-05" db="EMBL/GenBank/DDBJ databases">
        <authorList>
            <person name="Fogelqvist Johan"/>
        </authorList>
    </citation>
    <scope>NUCLEOTIDE SEQUENCE [LARGE SCALE GENOMIC DNA]</scope>
</reference>